<dbReference type="NCBIfam" id="TIGR00756">
    <property type="entry name" value="PPR"/>
    <property type="match status" value="1"/>
</dbReference>
<dbReference type="PROSITE" id="PS51257">
    <property type="entry name" value="PROKAR_LIPOPROTEIN"/>
    <property type="match status" value="1"/>
</dbReference>
<feature type="region of interest" description="Disordered" evidence="3">
    <location>
        <begin position="265"/>
        <end position="284"/>
    </location>
</feature>
<dbReference type="Gene3D" id="1.25.40.10">
    <property type="entry name" value="Tetratricopeptide repeat domain"/>
    <property type="match status" value="2"/>
</dbReference>
<evidence type="ECO:0000313" key="4">
    <source>
        <dbReference type="EMBL" id="CAK0808009.1"/>
    </source>
</evidence>
<feature type="repeat" description="PPR" evidence="2">
    <location>
        <begin position="44"/>
        <end position="78"/>
    </location>
</feature>
<dbReference type="Pfam" id="PF01535">
    <property type="entry name" value="PPR"/>
    <property type="match status" value="1"/>
</dbReference>
<keyword evidence="1" id="KW-0677">Repeat</keyword>
<evidence type="ECO:0000313" key="5">
    <source>
        <dbReference type="Proteomes" id="UP001189429"/>
    </source>
</evidence>
<dbReference type="Proteomes" id="UP001189429">
    <property type="component" value="Unassembled WGS sequence"/>
</dbReference>
<dbReference type="Pfam" id="PF13041">
    <property type="entry name" value="PPR_2"/>
    <property type="match status" value="1"/>
</dbReference>
<dbReference type="PANTHER" id="PTHR47936:SF1">
    <property type="entry name" value="PENTATRICOPEPTIDE REPEAT-CONTAINING PROTEIN GUN1, CHLOROPLASTIC"/>
    <property type="match status" value="1"/>
</dbReference>
<reference evidence="4" key="1">
    <citation type="submission" date="2023-10" db="EMBL/GenBank/DDBJ databases">
        <authorList>
            <person name="Chen Y."/>
            <person name="Shah S."/>
            <person name="Dougan E. K."/>
            <person name="Thang M."/>
            <person name="Chan C."/>
        </authorList>
    </citation>
    <scope>NUCLEOTIDE SEQUENCE [LARGE SCALE GENOMIC DNA]</scope>
</reference>
<protein>
    <recommendedName>
        <fullName evidence="6">Pentatricopeptide repeat-containing protein, chloroplastic</fullName>
    </recommendedName>
</protein>
<dbReference type="EMBL" id="CAUYUJ010004070">
    <property type="protein sequence ID" value="CAK0808009.1"/>
    <property type="molecule type" value="Genomic_DNA"/>
</dbReference>
<dbReference type="InterPro" id="IPR002885">
    <property type="entry name" value="PPR_rpt"/>
</dbReference>
<evidence type="ECO:0000256" key="1">
    <source>
        <dbReference type="ARBA" id="ARBA00022737"/>
    </source>
</evidence>
<evidence type="ECO:0000256" key="3">
    <source>
        <dbReference type="SAM" id="MobiDB-lite"/>
    </source>
</evidence>
<feature type="repeat" description="PPR" evidence="2">
    <location>
        <begin position="9"/>
        <end position="43"/>
    </location>
</feature>
<dbReference type="InterPro" id="IPR011990">
    <property type="entry name" value="TPR-like_helical_dom_sf"/>
</dbReference>
<accession>A0ABN9QS74</accession>
<keyword evidence="5" id="KW-1185">Reference proteome</keyword>
<dbReference type="PROSITE" id="PS51375">
    <property type="entry name" value="PPR"/>
    <property type="match status" value="2"/>
</dbReference>
<gene>
    <name evidence="4" type="ORF">PCOR1329_LOCUS13726</name>
</gene>
<evidence type="ECO:0000256" key="2">
    <source>
        <dbReference type="PROSITE-ProRule" id="PRU00708"/>
    </source>
</evidence>
<evidence type="ECO:0008006" key="6">
    <source>
        <dbReference type="Google" id="ProtNLM"/>
    </source>
</evidence>
<sequence length="284" mass="31729">MREAKLEPDVISQSAGISACEKGGQWQRALALLSEMWEAKLEPNVISYNAGISACEKGEQWQRALALLSEMWEVRLEPDVISYSAGISACENGEQWQRALALLSRDAGGEARAQRSQLQPCDRRPAPQKRCDRLMKPLQRWQRALALFSEMFEPKLVPDVTSYNAGFSTCAQDEQWQKALARPSEMREARPQPDAASYSPAIVVLLRRDDTTGQSATPLRNSARVKGGQWLRALALLDEMWEPMLDFGRYPNFSGVITGCKKRREVAANADAEPSKTPHSPTPR</sequence>
<proteinExistence type="predicted"/>
<dbReference type="PANTHER" id="PTHR47936">
    <property type="entry name" value="PPR_LONG DOMAIN-CONTAINING PROTEIN"/>
    <property type="match status" value="1"/>
</dbReference>
<comment type="caution">
    <text evidence="4">The sequence shown here is derived from an EMBL/GenBank/DDBJ whole genome shotgun (WGS) entry which is preliminary data.</text>
</comment>
<organism evidence="4 5">
    <name type="scientific">Prorocentrum cordatum</name>
    <dbReference type="NCBI Taxonomy" id="2364126"/>
    <lineage>
        <taxon>Eukaryota</taxon>
        <taxon>Sar</taxon>
        <taxon>Alveolata</taxon>
        <taxon>Dinophyceae</taxon>
        <taxon>Prorocentrales</taxon>
        <taxon>Prorocentraceae</taxon>
        <taxon>Prorocentrum</taxon>
    </lineage>
</organism>
<name>A0ABN9QS74_9DINO</name>